<organism evidence="1 2">
    <name type="scientific">Microbaculum marinum</name>
    <dbReference type="NCBI Taxonomy" id="1764581"/>
    <lineage>
        <taxon>Bacteria</taxon>
        <taxon>Pseudomonadati</taxon>
        <taxon>Pseudomonadota</taxon>
        <taxon>Alphaproteobacteria</taxon>
        <taxon>Hyphomicrobiales</taxon>
        <taxon>Tepidamorphaceae</taxon>
        <taxon>Microbaculum</taxon>
    </lineage>
</organism>
<evidence type="ECO:0000313" key="1">
    <source>
        <dbReference type="EMBL" id="MEJ8572112.1"/>
    </source>
</evidence>
<name>A0AAW9REQ4_9HYPH</name>
<dbReference type="Proteomes" id="UP001378188">
    <property type="component" value="Unassembled WGS sequence"/>
</dbReference>
<sequence length="158" mass="16728">MFGLAPAVSAEVIQISAAGLVRHCPCDFDPADGALVSQGVLQPQDAGARYFAPVVFPASGVNVCEVAMVYRDVNDADTMTASLNRKSFAVGGDAFVPPVAMATLKSGPGVVDTVRRAAKTKIKRAKINTSKYFYFLEVEVPTINLEILGFQIVTGKTC</sequence>
<protein>
    <submittedName>
        <fullName evidence="1">Uncharacterized protein</fullName>
    </submittedName>
</protein>
<comment type="caution">
    <text evidence="1">The sequence shown here is derived from an EMBL/GenBank/DDBJ whole genome shotgun (WGS) entry which is preliminary data.</text>
</comment>
<gene>
    <name evidence="1" type="ORF">V3328_11550</name>
</gene>
<accession>A0AAW9REQ4</accession>
<keyword evidence="2" id="KW-1185">Reference proteome</keyword>
<dbReference type="AlphaFoldDB" id="A0AAW9REQ4"/>
<evidence type="ECO:0000313" key="2">
    <source>
        <dbReference type="Proteomes" id="UP001378188"/>
    </source>
</evidence>
<proteinExistence type="predicted"/>
<dbReference type="EMBL" id="JAZHOF010000004">
    <property type="protein sequence ID" value="MEJ8572112.1"/>
    <property type="molecule type" value="Genomic_DNA"/>
</dbReference>
<dbReference type="RefSeq" id="WP_340329810.1">
    <property type="nucleotide sequence ID" value="NZ_JAZHOF010000004.1"/>
</dbReference>
<reference evidence="1 2" key="1">
    <citation type="submission" date="2024-02" db="EMBL/GenBank/DDBJ databases">
        <title>Genome analysis and characterization of Microbaculum marinisediminis sp. nov., isolated from marine sediment.</title>
        <authorList>
            <person name="Du Z.-J."/>
            <person name="Ye Y.-Q."/>
            <person name="Zhang Z.-R."/>
            <person name="Yuan S.-M."/>
            <person name="Zhang X.-Y."/>
        </authorList>
    </citation>
    <scope>NUCLEOTIDE SEQUENCE [LARGE SCALE GENOMIC DNA]</scope>
    <source>
        <strain evidence="1 2">SDUM1044001</strain>
    </source>
</reference>